<keyword evidence="16 23" id="KW-0472">Membrane</keyword>
<evidence type="ECO:0000256" key="11">
    <source>
        <dbReference type="ARBA" id="ARBA00022982"/>
    </source>
</evidence>
<feature type="domain" description="Rieske" evidence="24">
    <location>
        <begin position="322"/>
        <end position="416"/>
    </location>
</feature>
<evidence type="ECO:0000256" key="15">
    <source>
        <dbReference type="ARBA" id="ARBA00023014"/>
    </source>
</evidence>
<keyword evidence="7" id="KW-0679">Respiratory chain</keyword>
<feature type="transmembrane region" description="Helical" evidence="23">
    <location>
        <begin position="143"/>
        <end position="163"/>
    </location>
</feature>
<evidence type="ECO:0000256" key="14">
    <source>
        <dbReference type="ARBA" id="ARBA00023004"/>
    </source>
</evidence>
<evidence type="ECO:0000256" key="21">
    <source>
        <dbReference type="ARBA" id="ARBA00079707"/>
    </source>
</evidence>
<comment type="subcellular location">
    <subcellularLocation>
        <location evidence="2">Cell membrane</location>
        <topology evidence="2">Multi-pass membrane protein</topology>
    </subcellularLocation>
</comment>
<dbReference type="GO" id="GO:0005886">
    <property type="term" value="C:plasma membrane"/>
    <property type="evidence" value="ECO:0007669"/>
    <property type="project" value="UniProtKB-SubCell"/>
</dbReference>
<comment type="function">
    <text evidence="1">Iron-sulfur subunit of the cytochrome bc1 complex, an essential component of the respiratory electron transport chain required for ATP synthesis. The bc1 complex catalyzes the oxidation of menaquinol and the reduction of cytochrome c in the respiratory chain. The bc1 complex operates through a Q-cycle mechanism that couples electron transfer to generation of the proton gradient that drives ATP synthesis.</text>
</comment>
<name>A0A916L7M7_MYCTX</name>
<keyword evidence="11" id="KW-0249">Electron transport</keyword>
<evidence type="ECO:0000256" key="12">
    <source>
        <dbReference type="ARBA" id="ARBA00022989"/>
    </source>
</evidence>
<dbReference type="GO" id="GO:0016705">
    <property type="term" value="F:oxidoreductase activity, acting on paired donors, with incorporation or reduction of molecular oxygen"/>
    <property type="evidence" value="ECO:0007669"/>
    <property type="project" value="UniProtKB-ARBA"/>
</dbReference>
<keyword evidence="15" id="KW-0411">Iron-sulfur</keyword>
<evidence type="ECO:0000256" key="9">
    <source>
        <dbReference type="ARBA" id="ARBA00022714"/>
    </source>
</evidence>
<keyword evidence="8 23" id="KW-0812">Transmembrane</keyword>
<dbReference type="GO" id="GO:0004497">
    <property type="term" value="F:monooxygenase activity"/>
    <property type="evidence" value="ECO:0007669"/>
    <property type="project" value="UniProtKB-ARBA"/>
</dbReference>
<evidence type="ECO:0000259" key="24">
    <source>
        <dbReference type="PROSITE" id="PS51296"/>
    </source>
</evidence>
<dbReference type="InterPro" id="IPR045603">
    <property type="entry name" value="QcrA_N"/>
</dbReference>
<comment type="subunit">
    <text evidence="20">The cytochrome bc1 complex is composed of a cytochrome b (QcrB), the Rieske iron-sulfur protein (QcrA) and a diheme cytochrome c (QcrC) subunit.</text>
</comment>
<dbReference type="PANTHER" id="PTHR10134">
    <property type="entry name" value="CYTOCHROME B-C1 COMPLEX SUBUNIT RIESKE, MITOCHONDRIAL"/>
    <property type="match status" value="1"/>
</dbReference>
<evidence type="ECO:0000256" key="1">
    <source>
        <dbReference type="ARBA" id="ARBA00002494"/>
    </source>
</evidence>
<dbReference type="CDD" id="cd03467">
    <property type="entry name" value="Rieske"/>
    <property type="match status" value="1"/>
</dbReference>
<keyword evidence="9" id="KW-0001">2Fe-2S</keyword>
<dbReference type="AlphaFoldDB" id="A0A916L7M7"/>
<evidence type="ECO:0000256" key="6">
    <source>
        <dbReference type="ARBA" id="ARBA00022475"/>
    </source>
</evidence>
<dbReference type="PROSITE" id="PS51296">
    <property type="entry name" value="RIESKE"/>
    <property type="match status" value="1"/>
</dbReference>
<dbReference type="SUPFAM" id="SSF50022">
    <property type="entry name" value="ISP domain"/>
    <property type="match status" value="1"/>
</dbReference>
<proteinExistence type="inferred from homology"/>
<accession>A0A916L7M7</accession>
<evidence type="ECO:0000256" key="16">
    <source>
        <dbReference type="ARBA" id="ARBA00023136"/>
    </source>
</evidence>
<sequence>MDWGAIMSRADDDAVGVPPTCGGRSDEEERRIVPGPNPQDGAKDGAKATAVPREPDEAALAAMSNQELLALGGKLDGVRIAYKEPRWPVEGTKAEKRAERSVAVWLLLGGVFGLALLLIFLFWPWEFKAADGESDFIYSLTTPLYGLTFGLSILSIAIGAVLYQKRFIPEEISIQERHDGASREIDRKTVVANLTDAFEGSTIRRRKLIGLSFGVGMGAFGLGTLVAFAGGLIKNPWKPVVPTAEGKKAVLWTSGWTPRYQGETIYLARATGTEDGPPFIKMRPEDMDAGGMETVFPWRESDGDGTTVESHHKLQEIAMGIRNPVMLIRIKPSDLGRVVKRKGQESFNFGEFFAFTKVCSHLGCPSSLYEQQSYRILCPCHQSQFDALHFAKPIFGPAARALAQLPITIDTDGYLVANGDFVEPVGPAFWERTTT</sequence>
<evidence type="ECO:0000256" key="20">
    <source>
        <dbReference type="ARBA" id="ARBA00063033"/>
    </source>
</evidence>
<feature type="transmembrane region" description="Helical" evidence="23">
    <location>
        <begin position="208"/>
        <end position="233"/>
    </location>
</feature>
<dbReference type="FunFam" id="2.102.10.10:FF:000010">
    <property type="entry name" value="Ubiquinol-cytochrome c reductase iron-sulfur subunit"/>
    <property type="match status" value="1"/>
</dbReference>
<dbReference type="InterPro" id="IPR036922">
    <property type="entry name" value="Rieske_2Fe-2S_sf"/>
</dbReference>
<evidence type="ECO:0000256" key="10">
    <source>
        <dbReference type="ARBA" id="ARBA00022723"/>
    </source>
</evidence>
<keyword evidence="12 23" id="KW-1133">Transmembrane helix</keyword>
<evidence type="ECO:0000256" key="3">
    <source>
        <dbReference type="ARBA" id="ARBA00010651"/>
    </source>
</evidence>
<organism evidence="25 26">
    <name type="scientific">Mycobacterium tuberculosis</name>
    <dbReference type="NCBI Taxonomy" id="1773"/>
    <lineage>
        <taxon>Bacteria</taxon>
        <taxon>Bacillati</taxon>
        <taxon>Actinomycetota</taxon>
        <taxon>Actinomycetes</taxon>
        <taxon>Mycobacteriales</taxon>
        <taxon>Mycobacteriaceae</taxon>
        <taxon>Mycobacterium</taxon>
        <taxon>Mycobacterium tuberculosis complex</taxon>
    </lineage>
</organism>
<comment type="caution">
    <text evidence="25">The sequence shown here is derived from an EMBL/GenBank/DDBJ whole genome shotgun (WGS) entry which is preliminary data.</text>
</comment>
<evidence type="ECO:0000256" key="23">
    <source>
        <dbReference type="SAM" id="Phobius"/>
    </source>
</evidence>
<dbReference type="Proteomes" id="UP000039021">
    <property type="component" value="Unassembled WGS sequence"/>
</dbReference>
<keyword evidence="6" id="KW-1003">Cell membrane</keyword>
<keyword evidence="14" id="KW-0408">Iron</keyword>
<gene>
    <name evidence="25" type="primary">qcrA</name>
    <name evidence="25" type="ORF">ERS007739_00326</name>
</gene>
<evidence type="ECO:0000313" key="25">
    <source>
        <dbReference type="EMBL" id="COW91638.1"/>
    </source>
</evidence>
<keyword evidence="13" id="KW-0560">Oxidoreductase</keyword>
<evidence type="ECO:0000256" key="7">
    <source>
        <dbReference type="ARBA" id="ARBA00022660"/>
    </source>
</evidence>
<evidence type="ECO:0000256" key="13">
    <source>
        <dbReference type="ARBA" id="ARBA00023002"/>
    </source>
</evidence>
<keyword evidence="10" id="KW-0479">Metal-binding</keyword>
<evidence type="ECO:0000256" key="19">
    <source>
        <dbReference type="ARBA" id="ARBA00032409"/>
    </source>
</evidence>
<dbReference type="Gene3D" id="2.102.10.10">
    <property type="entry name" value="Rieske [2Fe-2S] iron-sulphur domain"/>
    <property type="match status" value="1"/>
</dbReference>
<evidence type="ECO:0000256" key="17">
    <source>
        <dbReference type="ARBA" id="ARBA00023157"/>
    </source>
</evidence>
<reference evidence="26" key="1">
    <citation type="submission" date="2015-03" db="EMBL/GenBank/DDBJ databases">
        <authorList>
            <consortium name="Pathogen Informatics"/>
        </authorList>
    </citation>
    <scope>NUCLEOTIDE SEQUENCE [LARGE SCALE GENOMIC DNA]</scope>
    <source>
        <strain evidence="26">N09902308</strain>
    </source>
</reference>
<protein>
    <recommendedName>
        <fullName evidence="4">Cytochrome bc1 complex Rieske iron-sulfur subunit</fullName>
    </recommendedName>
    <alternativeName>
        <fullName evidence="18">Cytochrome bc1 reductase complex subunit QcrA</fullName>
    </alternativeName>
    <alternativeName>
        <fullName evidence="19">Rieske iron-sulfur protein</fullName>
    </alternativeName>
    <alternativeName>
        <fullName evidence="21">Ubiquinol--cytochrome c reductase iron-sulfur subunit</fullName>
    </alternativeName>
</protein>
<evidence type="ECO:0000256" key="22">
    <source>
        <dbReference type="SAM" id="MobiDB-lite"/>
    </source>
</evidence>
<dbReference type="InterPro" id="IPR017941">
    <property type="entry name" value="Rieske_2Fe-2S"/>
</dbReference>
<feature type="region of interest" description="Disordered" evidence="22">
    <location>
        <begin position="1"/>
        <end position="51"/>
    </location>
</feature>
<dbReference type="GO" id="GO:0046872">
    <property type="term" value="F:metal ion binding"/>
    <property type="evidence" value="ECO:0007669"/>
    <property type="project" value="UniProtKB-KW"/>
</dbReference>
<evidence type="ECO:0000256" key="2">
    <source>
        <dbReference type="ARBA" id="ARBA00004651"/>
    </source>
</evidence>
<keyword evidence="5" id="KW-0813">Transport</keyword>
<evidence type="ECO:0000256" key="18">
    <source>
        <dbReference type="ARBA" id="ARBA00029586"/>
    </source>
</evidence>
<evidence type="ECO:0000256" key="4">
    <source>
        <dbReference type="ARBA" id="ARBA00015816"/>
    </source>
</evidence>
<dbReference type="GO" id="GO:0051537">
    <property type="term" value="F:2 iron, 2 sulfur cluster binding"/>
    <property type="evidence" value="ECO:0007669"/>
    <property type="project" value="UniProtKB-KW"/>
</dbReference>
<evidence type="ECO:0000256" key="8">
    <source>
        <dbReference type="ARBA" id="ARBA00022692"/>
    </source>
</evidence>
<evidence type="ECO:0000313" key="26">
    <source>
        <dbReference type="Proteomes" id="UP000039021"/>
    </source>
</evidence>
<dbReference type="EMBL" id="CSBK01000087">
    <property type="protein sequence ID" value="COW91638.1"/>
    <property type="molecule type" value="Genomic_DNA"/>
</dbReference>
<comment type="similarity">
    <text evidence="3">Belongs to the Rieske iron-sulfur protein family.</text>
</comment>
<keyword evidence="17" id="KW-1015">Disulfide bond</keyword>
<feature type="transmembrane region" description="Helical" evidence="23">
    <location>
        <begin position="102"/>
        <end position="123"/>
    </location>
</feature>
<evidence type="ECO:0000256" key="5">
    <source>
        <dbReference type="ARBA" id="ARBA00022448"/>
    </source>
</evidence>
<dbReference type="Pfam" id="PF00355">
    <property type="entry name" value="Rieske"/>
    <property type="match status" value="1"/>
</dbReference>
<dbReference type="InterPro" id="IPR014349">
    <property type="entry name" value="Rieske_Fe-S_prot"/>
</dbReference>
<dbReference type="Pfam" id="PF19297">
    <property type="entry name" value="QcrA_N"/>
    <property type="match status" value="1"/>
</dbReference>